<dbReference type="AlphaFoldDB" id="A0A9X6RN79"/>
<comment type="caution">
    <text evidence="2">The sequence shown here is derived from an EMBL/GenBank/DDBJ whole genome shotgun (WGS) entry which is preliminary data.</text>
</comment>
<evidence type="ECO:0000256" key="1">
    <source>
        <dbReference type="SAM" id="MobiDB-lite"/>
    </source>
</evidence>
<evidence type="ECO:0000313" key="2">
    <source>
        <dbReference type="EMBL" id="OWA53750.1"/>
    </source>
</evidence>
<dbReference type="Proteomes" id="UP000192578">
    <property type="component" value="Unassembled WGS sequence"/>
</dbReference>
<gene>
    <name evidence="2" type="ORF">BV898_18172</name>
</gene>
<feature type="region of interest" description="Disordered" evidence="1">
    <location>
        <begin position="24"/>
        <end position="73"/>
    </location>
</feature>
<evidence type="ECO:0000313" key="3">
    <source>
        <dbReference type="Proteomes" id="UP000192578"/>
    </source>
</evidence>
<name>A0A9X6RN79_HYPEX</name>
<accession>A0A9X6RN79</accession>
<proteinExistence type="predicted"/>
<protein>
    <submittedName>
        <fullName evidence="2">Uncharacterized protein</fullName>
    </submittedName>
</protein>
<feature type="compositionally biased region" description="Polar residues" evidence="1">
    <location>
        <begin position="50"/>
        <end position="63"/>
    </location>
</feature>
<dbReference type="EMBL" id="MTYJ01000343">
    <property type="protein sequence ID" value="OWA53750.1"/>
    <property type="molecule type" value="Genomic_DNA"/>
</dbReference>
<sequence length="154" mass="17192">MNVPKVTSTRTAEEMVWAGQTFGAYGSTSESNTSAPNSPAKKGHVESHTTVRLSNLPNVQRRSSIPFPPRFTHLQPDNEDLIYNGVLEPMQDEEKDEDLDTTISLCDSDDDITIISERPGRQSKSRTRHSDRVLALVPQREGKSSLRAYYSLSN</sequence>
<reference evidence="3" key="1">
    <citation type="submission" date="2017-01" db="EMBL/GenBank/DDBJ databases">
        <title>Comparative genomics of anhydrobiosis in the tardigrade Hypsibius dujardini.</title>
        <authorList>
            <person name="Yoshida Y."/>
            <person name="Koutsovoulos G."/>
            <person name="Laetsch D."/>
            <person name="Stevens L."/>
            <person name="Kumar S."/>
            <person name="Horikawa D."/>
            <person name="Ishino K."/>
            <person name="Komine S."/>
            <person name="Tomita M."/>
            <person name="Blaxter M."/>
            <person name="Arakawa K."/>
        </authorList>
    </citation>
    <scope>NUCLEOTIDE SEQUENCE [LARGE SCALE GENOMIC DNA]</scope>
    <source>
        <strain evidence="3">Z151</strain>
    </source>
</reference>
<organism evidence="2 3">
    <name type="scientific">Hypsibius exemplaris</name>
    <name type="common">Freshwater tardigrade</name>
    <dbReference type="NCBI Taxonomy" id="2072580"/>
    <lineage>
        <taxon>Eukaryota</taxon>
        <taxon>Metazoa</taxon>
        <taxon>Ecdysozoa</taxon>
        <taxon>Tardigrada</taxon>
        <taxon>Eutardigrada</taxon>
        <taxon>Parachela</taxon>
        <taxon>Hypsibioidea</taxon>
        <taxon>Hypsibiidae</taxon>
        <taxon>Hypsibius</taxon>
    </lineage>
</organism>
<keyword evidence="3" id="KW-1185">Reference proteome</keyword>
<feature type="compositionally biased region" description="Polar residues" evidence="1">
    <location>
        <begin position="26"/>
        <end position="37"/>
    </location>
</feature>